<evidence type="ECO:0000313" key="6">
    <source>
        <dbReference type="EMBL" id="CAD5225223.1"/>
    </source>
</evidence>
<dbReference type="PRINTS" id="PR00069">
    <property type="entry name" value="ALDKETRDTASE"/>
</dbReference>
<dbReference type="EMBL" id="CAJFCW020000005">
    <property type="protein sequence ID" value="CAG9120566.1"/>
    <property type="molecule type" value="Genomic_DNA"/>
</dbReference>
<dbReference type="GO" id="GO:0016491">
    <property type="term" value="F:oxidoreductase activity"/>
    <property type="evidence" value="ECO:0007669"/>
    <property type="project" value="InterPro"/>
</dbReference>
<dbReference type="AlphaFoldDB" id="A0A811LA48"/>
<dbReference type="OrthoDB" id="416253at2759"/>
<comment type="caution">
    <text evidence="6">The sequence shown here is derived from an EMBL/GenBank/DDBJ whole genome shotgun (WGS) entry which is preliminary data.</text>
</comment>
<dbReference type="PROSITE" id="PS00062">
    <property type="entry name" value="ALDOKETO_REDUCTASE_2"/>
    <property type="match status" value="1"/>
</dbReference>
<name>A0A811LA48_9BILA</name>
<feature type="region of interest" description="Disordered" evidence="4">
    <location>
        <begin position="297"/>
        <end position="316"/>
    </location>
</feature>
<evidence type="ECO:0000313" key="7">
    <source>
        <dbReference type="Proteomes" id="UP000614601"/>
    </source>
</evidence>
<dbReference type="PROSITE" id="PS00063">
    <property type="entry name" value="ALDOKETO_REDUCTASE_3"/>
    <property type="match status" value="1"/>
</dbReference>
<dbReference type="PIRSF" id="PIRSF000097">
    <property type="entry name" value="AKR"/>
    <property type="match status" value="1"/>
</dbReference>
<dbReference type="PANTHER" id="PTHR11732">
    <property type="entry name" value="ALDO/KETO REDUCTASE"/>
    <property type="match status" value="1"/>
</dbReference>
<keyword evidence="7" id="KW-1185">Reference proteome</keyword>
<organism evidence="6 7">
    <name type="scientific">Bursaphelenchus okinawaensis</name>
    <dbReference type="NCBI Taxonomy" id="465554"/>
    <lineage>
        <taxon>Eukaryota</taxon>
        <taxon>Metazoa</taxon>
        <taxon>Ecdysozoa</taxon>
        <taxon>Nematoda</taxon>
        <taxon>Chromadorea</taxon>
        <taxon>Rhabditida</taxon>
        <taxon>Tylenchina</taxon>
        <taxon>Tylenchomorpha</taxon>
        <taxon>Aphelenchoidea</taxon>
        <taxon>Aphelenchoididae</taxon>
        <taxon>Bursaphelenchus</taxon>
    </lineage>
</organism>
<evidence type="ECO:0000256" key="2">
    <source>
        <dbReference type="PIRSR" id="PIRSR000097-2"/>
    </source>
</evidence>
<dbReference type="InterPro" id="IPR023210">
    <property type="entry name" value="NADP_OxRdtase_dom"/>
</dbReference>
<feature type="compositionally biased region" description="Basic and acidic residues" evidence="4">
    <location>
        <begin position="300"/>
        <end position="316"/>
    </location>
</feature>
<proteinExistence type="predicted"/>
<evidence type="ECO:0000256" key="3">
    <source>
        <dbReference type="PIRSR" id="PIRSR000097-3"/>
    </source>
</evidence>
<feature type="site" description="Lowers pKa of active site Tyr" evidence="3">
    <location>
        <position position="77"/>
    </location>
</feature>
<dbReference type="PROSITE" id="PS00798">
    <property type="entry name" value="ALDOKETO_REDUCTASE_1"/>
    <property type="match status" value="1"/>
</dbReference>
<dbReference type="EMBL" id="CAJFDH010000005">
    <property type="protein sequence ID" value="CAD5225223.1"/>
    <property type="molecule type" value="Genomic_DNA"/>
</dbReference>
<dbReference type="InterPro" id="IPR036812">
    <property type="entry name" value="NAD(P)_OxRdtase_dom_sf"/>
</dbReference>
<dbReference type="SUPFAM" id="SSF51430">
    <property type="entry name" value="NAD(P)-linked oxidoreductase"/>
    <property type="match status" value="1"/>
</dbReference>
<accession>A0A811LA48</accession>
<reference evidence="6" key="1">
    <citation type="submission" date="2020-09" db="EMBL/GenBank/DDBJ databases">
        <authorList>
            <person name="Kikuchi T."/>
        </authorList>
    </citation>
    <scope>NUCLEOTIDE SEQUENCE</scope>
    <source>
        <strain evidence="6">SH1</strain>
    </source>
</reference>
<dbReference type="Proteomes" id="UP000783686">
    <property type="component" value="Unassembled WGS sequence"/>
</dbReference>
<feature type="domain" description="NADP-dependent oxidoreductase" evidence="5">
    <location>
        <begin position="19"/>
        <end position="286"/>
    </location>
</feature>
<feature type="active site" description="Proton donor" evidence="1">
    <location>
        <position position="48"/>
    </location>
</feature>
<dbReference type="Proteomes" id="UP000614601">
    <property type="component" value="Unassembled WGS sequence"/>
</dbReference>
<protein>
    <recommendedName>
        <fullName evidence="5">NADP-dependent oxidoreductase domain-containing protein</fullName>
    </recommendedName>
</protein>
<dbReference type="InterPro" id="IPR020471">
    <property type="entry name" value="AKR"/>
</dbReference>
<dbReference type="InterPro" id="IPR018170">
    <property type="entry name" value="Aldo/ket_reductase_CS"/>
</dbReference>
<evidence type="ECO:0000256" key="1">
    <source>
        <dbReference type="PIRSR" id="PIRSR000097-1"/>
    </source>
</evidence>
<sequence length="316" mass="36102">MPSLTFSNGLKMPIIGLGTADSSEGECRTAVFNALDAGYRSIDTAYSYGTEKSIGKALQEYFKDHDLKRSDLFLTTKLPRNFNRPEDVEKCLKEELEALQTDYVDLYLVHHPIASTPDKEDHDTSVLPEHTWNAMEQVYHKGLAKSIGVSNFNEQQMKDVLQTAEVPIQDAQFECHLYFQQPELVKFCQSNNIAITAYAPIGSQIHITEEKEDCRETKEGVLNPLEDKYAKSLAEKYNKTVAQILLRHAIQRGIAVIPKSKNPERIRQNFDVFDFELTSEEMEKLNGRDGGHRIFMQEQYEGHPQDPWDQERQNGA</sequence>
<dbReference type="FunFam" id="3.20.20.100:FF:000029">
    <property type="entry name" value="Aldo-keto reductase"/>
    <property type="match status" value="1"/>
</dbReference>
<dbReference type="Pfam" id="PF00248">
    <property type="entry name" value="Aldo_ket_red"/>
    <property type="match status" value="1"/>
</dbReference>
<gene>
    <name evidence="6" type="ORF">BOKJ2_LOCUS11471</name>
</gene>
<evidence type="ECO:0000256" key="4">
    <source>
        <dbReference type="SAM" id="MobiDB-lite"/>
    </source>
</evidence>
<evidence type="ECO:0000259" key="5">
    <source>
        <dbReference type="Pfam" id="PF00248"/>
    </source>
</evidence>
<dbReference type="Gene3D" id="3.20.20.100">
    <property type="entry name" value="NADP-dependent oxidoreductase domain"/>
    <property type="match status" value="1"/>
</dbReference>
<dbReference type="CDD" id="cd19071">
    <property type="entry name" value="AKR_AKR1-5-like"/>
    <property type="match status" value="1"/>
</dbReference>
<feature type="binding site" evidence="2">
    <location>
        <position position="110"/>
    </location>
    <ligand>
        <name>substrate</name>
    </ligand>
</feature>